<feature type="transmembrane region" description="Helical" evidence="9">
    <location>
        <begin position="238"/>
        <end position="261"/>
    </location>
</feature>
<keyword evidence="10" id="KW-0418">Kinase</keyword>
<evidence type="ECO:0000256" key="6">
    <source>
        <dbReference type="ARBA" id="ARBA00022840"/>
    </source>
</evidence>
<evidence type="ECO:0000313" key="10">
    <source>
        <dbReference type="EMBL" id="KAL2552616.1"/>
    </source>
</evidence>
<evidence type="ECO:0000256" key="3">
    <source>
        <dbReference type="ARBA" id="ARBA00022729"/>
    </source>
</evidence>
<organism evidence="10 11">
    <name type="scientific">Forsythia ovata</name>
    <dbReference type="NCBI Taxonomy" id="205694"/>
    <lineage>
        <taxon>Eukaryota</taxon>
        <taxon>Viridiplantae</taxon>
        <taxon>Streptophyta</taxon>
        <taxon>Embryophyta</taxon>
        <taxon>Tracheophyta</taxon>
        <taxon>Spermatophyta</taxon>
        <taxon>Magnoliopsida</taxon>
        <taxon>eudicotyledons</taxon>
        <taxon>Gunneridae</taxon>
        <taxon>Pentapetalae</taxon>
        <taxon>asterids</taxon>
        <taxon>lamiids</taxon>
        <taxon>Lamiales</taxon>
        <taxon>Oleaceae</taxon>
        <taxon>Forsythieae</taxon>
        <taxon>Forsythia</taxon>
    </lineage>
</organism>
<sequence>MGSEASSCLHKTYWTPVIRSTSILATHSVIELVLLLRVLVSIASITLLVTSYNGGKFSESTLLLNFIRAVDPENVLRIERNRIVSDPCSYKWKGVKCNSRGTTTIEIRLGNLNLTGILDVESLCKLPNLVVLSLAGNSIKGTIPDSISKCKSLTYLDLNRNSLSGSIHVALTKLKSLRRLDNSRNHLTGQVTTCRSIKKNRASLSTFQENVPRKALSESSPDTNLEIEHHKSHTKRGLWILLCIGIVILVLVLLFMITRAIKRARDKKILKALANTPSKIPPIKAANEVQPQERRTELMFFVEPNKRFKLEYLLEATAGLRTEGICNSLYIVHHKNK</sequence>
<evidence type="ECO:0000256" key="2">
    <source>
        <dbReference type="ARBA" id="ARBA00022614"/>
    </source>
</evidence>
<keyword evidence="3" id="KW-0732">Signal</keyword>
<keyword evidence="8" id="KW-0325">Glycoprotein</keyword>
<evidence type="ECO:0000256" key="8">
    <source>
        <dbReference type="ARBA" id="ARBA00023180"/>
    </source>
</evidence>
<comment type="caution">
    <text evidence="10">The sequence shown here is derived from an EMBL/GenBank/DDBJ whole genome shotgun (WGS) entry which is preliminary data.</text>
</comment>
<keyword evidence="9" id="KW-1133">Transmembrane helix</keyword>
<dbReference type="EMBL" id="JBFOLJ010000002">
    <property type="protein sequence ID" value="KAL2552616.1"/>
    <property type="molecule type" value="Genomic_DNA"/>
</dbReference>
<dbReference type="Proteomes" id="UP001604277">
    <property type="component" value="Unassembled WGS sequence"/>
</dbReference>
<gene>
    <name evidence="10" type="ORF">Fot_06235</name>
</gene>
<evidence type="ECO:0000256" key="4">
    <source>
        <dbReference type="ARBA" id="ARBA00022737"/>
    </source>
</evidence>
<dbReference type="PANTHER" id="PTHR48056:SF81">
    <property type="entry name" value="RECEPTOR PROTEIN-TYROSINE KINASE CEPR1"/>
    <property type="match status" value="1"/>
</dbReference>
<proteinExistence type="predicted"/>
<reference evidence="11" key="1">
    <citation type="submission" date="2024-07" db="EMBL/GenBank/DDBJ databases">
        <title>Two chromosome-level genome assemblies of Korean endemic species Abeliophyllum distichum and Forsythia ovata (Oleaceae).</title>
        <authorList>
            <person name="Jang H."/>
        </authorList>
    </citation>
    <scope>NUCLEOTIDE SEQUENCE [LARGE SCALE GENOMIC DNA]</scope>
</reference>
<keyword evidence="10" id="KW-0808">Transferase</keyword>
<dbReference type="InterPro" id="IPR001611">
    <property type="entry name" value="Leu-rich_rpt"/>
</dbReference>
<keyword evidence="11" id="KW-1185">Reference proteome</keyword>
<dbReference type="GO" id="GO:0005524">
    <property type="term" value="F:ATP binding"/>
    <property type="evidence" value="ECO:0007669"/>
    <property type="project" value="UniProtKB-KW"/>
</dbReference>
<dbReference type="GO" id="GO:0016020">
    <property type="term" value="C:membrane"/>
    <property type="evidence" value="ECO:0007669"/>
    <property type="project" value="UniProtKB-SubCell"/>
</dbReference>
<keyword evidence="2" id="KW-0433">Leucine-rich repeat</keyword>
<evidence type="ECO:0000256" key="5">
    <source>
        <dbReference type="ARBA" id="ARBA00022741"/>
    </source>
</evidence>
<dbReference type="InterPro" id="IPR050647">
    <property type="entry name" value="Plant_LRR-RLKs"/>
</dbReference>
<keyword evidence="6" id="KW-0067">ATP-binding</keyword>
<dbReference type="Pfam" id="PF13855">
    <property type="entry name" value="LRR_8"/>
    <property type="match status" value="1"/>
</dbReference>
<protein>
    <submittedName>
        <fullName evidence="10">Inactive receptor kinase</fullName>
    </submittedName>
</protein>
<keyword evidence="10" id="KW-0675">Receptor</keyword>
<dbReference type="Gene3D" id="3.80.10.10">
    <property type="entry name" value="Ribonuclease Inhibitor"/>
    <property type="match status" value="1"/>
</dbReference>
<dbReference type="InterPro" id="IPR032675">
    <property type="entry name" value="LRR_dom_sf"/>
</dbReference>
<evidence type="ECO:0000256" key="7">
    <source>
        <dbReference type="ARBA" id="ARBA00023136"/>
    </source>
</evidence>
<name>A0ABD1WSD7_9LAMI</name>
<comment type="subcellular location">
    <subcellularLocation>
        <location evidence="1">Membrane</location>
    </subcellularLocation>
</comment>
<keyword evidence="5" id="KW-0547">Nucleotide-binding</keyword>
<dbReference type="FunFam" id="3.80.10.10:FF:000041">
    <property type="entry name" value="LRR receptor-like serine/threonine-protein kinase ERECTA"/>
    <property type="match status" value="1"/>
</dbReference>
<accession>A0ABD1WSD7</accession>
<dbReference type="AlphaFoldDB" id="A0ABD1WSD7"/>
<evidence type="ECO:0000313" key="11">
    <source>
        <dbReference type="Proteomes" id="UP001604277"/>
    </source>
</evidence>
<keyword evidence="9" id="KW-0812">Transmembrane</keyword>
<keyword evidence="4" id="KW-0677">Repeat</keyword>
<evidence type="ECO:0000256" key="9">
    <source>
        <dbReference type="SAM" id="Phobius"/>
    </source>
</evidence>
<evidence type="ECO:0000256" key="1">
    <source>
        <dbReference type="ARBA" id="ARBA00004370"/>
    </source>
</evidence>
<keyword evidence="7 9" id="KW-0472">Membrane</keyword>
<dbReference type="PANTHER" id="PTHR48056">
    <property type="entry name" value="LRR RECEPTOR-LIKE SERINE/THREONINE-PROTEIN KINASE-RELATED"/>
    <property type="match status" value="1"/>
</dbReference>
<dbReference type="SUPFAM" id="SSF52058">
    <property type="entry name" value="L domain-like"/>
    <property type="match status" value="1"/>
</dbReference>
<dbReference type="GO" id="GO:0016301">
    <property type="term" value="F:kinase activity"/>
    <property type="evidence" value="ECO:0007669"/>
    <property type="project" value="UniProtKB-KW"/>
</dbReference>